<dbReference type="PANTHER" id="PTHR44826">
    <property type="entry name" value="SPORE COAT PROTEIN SP85"/>
    <property type="match status" value="1"/>
</dbReference>
<organism evidence="3 4">
    <name type="scientific">Oceaniferula marina</name>
    <dbReference type="NCBI Taxonomy" id="2748318"/>
    <lineage>
        <taxon>Bacteria</taxon>
        <taxon>Pseudomonadati</taxon>
        <taxon>Verrucomicrobiota</taxon>
        <taxon>Verrucomicrobiia</taxon>
        <taxon>Verrucomicrobiales</taxon>
        <taxon>Verrucomicrobiaceae</taxon>
        <taxon>Oceaniferula</taxon>
    </lineage>
</organism>
<feature type="compositionally biased region" description="Basic residues" evidence="2">
    <location>
        <begin position="610"/>
        <end position="625"/>
    </location>
</feature>
<protein>
    <recommendedName>
        <fullName evidence="5">Carbohydrate-binding family V/XII</fullName>
    </recommendedName>
</protein>
<evidence type="ECO:0000313" key="4">
    <source>
        <dbReference type="Proteomes" id="UP000557872"/>
    </source>
</evidence>
<feature type="compositionally biased region" description="Low complexity" evidence="2">
    <location>
        <begin position="875"/>
        <end position="910"/>
    </location>
</feature>
<keyword evidence="1" id="KW-0677">Repeat</keyword>
<evidence type="ECO:0000256" key="2">
    <source>
        <dbReference type="SAM" id="MobiDB-lite"/>
    </source>
</evidence>
<dbReference type="InterPro" id="IPR051860">
    <property type="entry name" value="Plasmodium_CSP_Invasion"/>
</dbReference>
<proteinExistence type="predicted"/>
<feature type="compositionally biased region" description="Basic residues" evidence="2">
    <location>
        <begin position="594"/>
        <end position="603"/>
    </location>
</feature>
<dbReference type="PANTHER" id="PTHR44826:SF3">
    <property type="entry name" value="SPORE COAT PROTEIN SP85"/>
    <property type="match status" value="1"/>
</dbReference>
<dbReference type="Proteomes" id="UP000557872">
    <property type="component" value="Unassembled WGS sequence"/>
</dbReference>
<feature type="region of interest" description="Disordered" evidence="2">
    <location>
        <begin position="594"/>
        <end position="921"/>
    </location>
</feature>
<feature type="compositionally biased region" description="Gly residues" evidence="2">
    <location>
        <begin position="911"/>
        <end position="921"/>
    </location>
</feature>
<evidence type="ECO:0000313" key="3">
    <source>
        <dbReference type="EMBL" id="NWK56555.1"/>
    </source>
</evidence>
<feature type="compositionally biased region" description="Polar residues" evidence="2">
    <location>
        <begin position="773"/>
        <end position="789"/>
    </location>
</feature>
<sequence>MKTMTISNLANRLPYRNPYPWALCAALASTVVWLFSPLRAADEKTPTPAAAAEVDLTESTYPQVFDAKTHEITKYQPQIDEWKDFKLLKARMAVAIQKKGSEEEPKYISIEFEADTVADREENVVHIGPRRLRKLIFVDAKDAAEEAELKKILALSGDGQTPLKVNLDDMVASVEHSEVMNRDIKVNLDPPPIFYSEEPAIMVTFMGEPDFKAIDPKTNKVLFALNTNWDLLMDVESSTYYLLIEDGWIKTQDILKGPWSVVDSLPASFSKLPDDENWSDVRAALKAEPFEAVPKVFVSKQPGELIETEGKPNMTPISGTKLLFISNTESDVFFLSSDSYYYYLVEGRWFKSKTLTGGWVAATLDLPDEFAKIPEDHEKGYVLASVQGSPVAEEAAVLAAIPETATMNRDDATLTVSYDGEPQFEPIKGSSDVQYAINTENDVFLTNGKYYCCYQGVWFVGSSPNGPWALSDEVDKNIYTIPADNPQHNVTYVQVYNSTPTTVQYGYTSGYTGQYLFRGLLVFGAGYWLGHNSSHHHYHWYRPSYIGWGCGARWGWHGGYHRPCRWGYGPYGGCVRPVHYHRHGGYRRPVHYHGHHRPGHHRPGYNPWKPGHRPGHGNRPGHRPIARPMPYGSWGDKAKLDNRMARDRYNKARDKSLRPVTRPSTRPNLRPGTRPGGKPGTGPVARPGTRPGTNPGTKPGTRPGTNPGTKPGTRPGVTPGRPSTQPVTRPSTRPDVYVGKDGKIYKKDKGGQWQQRDKSGWKDTKIADRPSTRPGNNPSTRPSTRPGNQPSTRPSTKPSTRPSTKPSTRPSTKPSTRPSTKPSTRPSTKPSTRPSTKPSTRPSTKPSTRPSTKPTYKSTRSNGSKLHHDSRSRSRASSSRPSYSHSKARSSSSSRSARSRTSSSRSRSSGGSRGGGGGRRR</sequence>
<gene>
    <name evidence="3" type="ORF">HW115_13115</name>
</gene>
<dbReference type="RefSeq" id="WP_178933322.1">
    <property type="nucleotide sequence ID" value="NZ_JACBAZ010000004.1"/>
</dbReference>
<comment type="caution">
    <text evidence="3">The sequence shown here is derived from an EMBL/GenBank/DDBJ whole genome shotgun (WGS) entry which is preliminary data.</text>
</comment>
<accession>A0A851GN43</accession>
<dbReference type="AlphaFoldDB" id="A0A851GN43"/>
<feature type="compositionally biased region" description="Low complexity" evidence="2">
    <location>
        <begin position="790"/>
        <end position="855"/>
    </location>
</feature>
<feature type="compositionally biased region" description="Low complexity" evidence="2">
    <location>
        <begin position="707"/>
        <end position="724"/>
    </location>
</feature>
<evidence type="ECO:0008006" key="5">
    <source>
        <dbReference type="Google" id="ProtNLM"/>
    </source>
</evidence>
<name>A0A851GN43_9BACT</name>
<reference evidence="3 4" key="1">
    <citation type="submission" date="2020-07" db="EMBL/GenBank/DDBJ databases">
        <title>Roseicoccus Jingziensis gen. nov., sp. nov., isolated from coastal seawater.</title>
        <authorList>
            <person name="Feng X."/>
        </authorList>
    </citation>
    <scope>NUCLEOTIDE SEQUENCE [LARGE SCALE GENOMIC DNA]</scope>
    <source>
        <strain evidence="3 4">N1E253</strain>
    </source>
</reference>
<keyword evidence="4" id="KW-1185">Reference proteome</keyword>
<feature type="compositionally biased region" description="Basic and acidic residues" evidence="2">
    <location>
        <begin position="738"/>
        <end position="771"/>
    </location>
</feature>
<dbReference type="EMBL" id="JACBAZ010000004">
    <property type="protein sequence ID" value="NWK56555.1"/>
    <property type="molecule type" value="Genomic_DNA"/>
</dbReference>
<feature type="compositionally biased region" description="Basic and acidic residues" evidence="2">
    <location>
        <begin position="636"/>
        <end position="657"/>
    </location>
</feature>
<evidence type="ECO:0000256" key="1">
    <source>
        <dbReference type="ARBA" id="ARBA00022737"/>
    </source>
</evidence>